<dbReference type="Pfam" id="PF07228">
    <property type="entry name" value="SpoIIE"/>
    <property type="match status" value="1"/>
</dbReference>
<dbReference type="Proteomes" id="UP001592582">
    <property type="component" value="Unassembled WGS sequence"/>
</dbReference>
<proteinExistence type="predicted"/>
<dbReference type="GO" id="GO:0004722">
    <property type="term" value="F:protein serine/threonine phosphatase activity"/>
    <property type="evidence" value="ECO:0007669"/>
    <property type="project" value="UniProtKB-EC"/>
</dbReference>
<feature type="domain" description="PPM-type phosphatase" evidence="4">
    <location>
        <begin position="158"/>
        <end position="381"/>
    </location>
</feature>
<comment type="caution">
    <text evidence="5">The sequence shown here is derived from an EMBL/GenBank/DDBJ whole genome shotgun (WGS) entry which is preliminary data.</text>
</comment>
<feature type="region of interest" description="Disordered" evidence="2">
    <location>
        <begin position="1"/>
        <end position="20"/>
    </location>
</feature>
<dbReference type="EMBL" id="JBHEZX010000004">
    <property type="protein sequence ID" value="MFC1409662.1"/>
    <property type="molecule type" value="Genomic_DNA"/>
</dbReference>
<dbReference type="Gene3D" id="3.60.40.10">
    <property type="entry name" value="PPM-type phosphatase domain"/>
    <property type="match status" value="1"/>
</dbReference>
<evidence type="ECO:0000313" key="5">
    <source>
        <dbReference type="EMBL" id="MFC1409662.1"/>
    </source>
</evidence>
<evidence type="ECO:0000256" key="3">
    <source>
        <dbReference type="SAM" id="Phobius"/>
    </source>
</evidence>
<dbReference type="InterPro" id="IPR001932">
    <property type="entry name" value="PPM-type_phosphatase-like_dom"/>
</dbReference>
<organism evidence="5 6">
    <name type="scientific">Streptacidiphilus alkalitolerans</name>
    <dbReference type="NCBI Taxonomy" id="3342712"/>
    <lineage>
        <taxon>Bacteria</taxon>
        <taxon>Bacillati</taxon>
        <taxon>Actinomycetota</taxon>
        <taxon>Actinomycetes</taxon>
        <taxon>Kitasatosporales</taxon>
        <taxon>Streptomycetaceae</taxon>
        <taxon>Streptacidiphilus</taxon>
    </lineage>
</organism>
<dbReference type="PANTHER" id="PTHR43156:SF2">
    <property type="entry name" value="STAGE II SPORULATION PROTEIN E"/>
    <property type="match status" value="1"/>
</dbReference>
<keyword evidence="3" id="KW-1133">Transmembrane helix</keyword>
<gene>
    <name evidence="5" type="ORF">ACEZDG_10250</name>
</gene>
<dbReference type="EC" id="3.1.3.16" evidence="5"/>
<dbReference type="RefSeq" id="WP_380505852.1">
    <property type="nucleotide sequence ID" value="NZ_JBHEZX010000004.1"/>
</dbReference>
<keyword evidence="3" id="KW-0472">Membrane</keyword>
<evidence type="ECO:0000256" key="1">
    <source>
        <dbReference type="ARBA" id="ARBA00022801"/>
    </source>
</evidence>
<dbReference type="PANTHER" id="PTHR43156">
    <property type="entry name" value="STAGE II SPORULATION PROTEIN E-RELATED"/>
    <property type="match status" value="1"/>
</dbReference>
<accession>A0ABV6V7F9</accession>
<evidence type="ECO:0000313" key="6">
    <source>
        <dbReference type="Proteomes" id="UP001592582"/>
    </source>
</evidence>
<dbReference type="SMART" id="SM00331">
    <property type="entry name" value="PP2C_SIG"/>
    <property type="match status" value="1"/>
</dbReference>
<dbReference type="SUPFAM" id="SSF81606">
    <property type="entry name" value="PP2C-like"/>
    <property type="match status" value="1"/>
</dbReference>
<keyword evidence="1 5" id="KW-0378">Hydrolase</keyword>
<reference evidence="5 6" key="1">
    <citation type="submission" date="2024-09" db="EMBL/GenBank/DDBJ databases">
        <authorList>
            <person name="Lee S.D."/>
        </authorList>
    </citation>
    <scope>NUCLEOTIDE SEQUENCE [LARGE SCALE GENOMIC DNA]</scope>
    <source>
        <strain evidence="5 6">N1-1</strain>
    </source>
</reference>
<dbReference type="InterPro" id="IPR036457">
    <property type="entry name" value="PPM-type-like_dom_sf"/>
</dbReference>
<protein>
    <submittedName>
        <fullName evidence="5">PP2C family protein-serine/threonine phosphatase</fullName>
        <ecNumber evidence="5">3.1.3.16</ecNumber>
    </submittedName>
</protein>
<feature type="transmembrane region" description="Helical" evidence="3">
    <location>
        <begin position="34"/>
        <end position="55"/>
    </location>
</feature>
<evidence type="ECO:0000256" key="2">
    <source>
        <dbReference type="SAM" id="MobiDB-lite"/>
    </source>
</evidence>
<keyword evidence="3" id="KW-0812">Transmembrane</keyword>
<feature type="compositionally biased region" description="Basic and acidic residues" evidence="2">
    <location>
        <begin position="1"/>
        <end position="13"/>
    </location>
</feature>
<keyword evidence="6" id="KW-1185">Reference proteome</keyword>
<feature type="transmembrane region" description="Helical" evidence="3">
    <location>
        <begin position="108"/>
        <end position="127"/>
    </location>
</feature>
<evidence type="ECO:0000259" key="4">
    <source>
        <dbReference type="SMART" id="SM00331"/>
    </source>
</evidence>
<dbReference type="InterPro" id="IPR052016">
    <property type="entry name" value="Bact_Sigma-Reg"/>
</dbReference>
<name>A0ABV6V7F9_9ACTN</name>
<sequence length="389" mass="41045">MRRQRGDRAEHRGSSPVSTSPIKYDSAELLQARLWVRMITPLGVIMLIAVVDVLAGRQAYLASLISVVPPLAALTLFPLEVVATSGLGLVVLIALSRYDGLDEPADTRLYYGTLIAFIALSAASVVISHLRILRTRHLVAVSSVAEAAQMALLRPPGPRVGDIRLAARYVSAADAAKIGGDLYGVLDTPFGVRAIIGDVRGKGLAAVQAAAVVLGAFREAAFDEDDLAGVALRLEASMLRHVPSGEFTTALLVGFREPDTVELLHCGHVAPLRVSPDGGTALLDPPDPWVPLGLAHLAMGAPKTWHVPFLEGDVLLLCTDGVIEARRRGEGPFYPLTERAPDLVAGSAADPEAAVARVYADLLRHTGGELRDDAVLLLLARGGAGPLPP</sequence>
<feature type="transmembrane region" description="Helical" evidence="3">
    <location>
        <begin position="67"/>
        <end position="96"/>
    </location>
</feature>